<organism evidence="1 2">
    <name type="scientific">Brevibacterium linens</name>
    <dbReference type="NCBI Taxonomy" id="1703"/>
    <lineage>
        <taxon>Bacteria</taxon>
        <taxon>Bacillati</taxon>
        <taxon>Actinomycetota</taxon>
        <taxon>Actinomycetes</taxon>
        <taxon>Micrococcales</taxon>
        <taxon>Brevibacteriaceae</taxon>
        <taxon>Brevibacterium</taxon>
    </lineage>
</organism>
<comment type="caution">
    <text evidence="1">The sequence shown here is derived from an EMBL/GenBank/DDBJ whole genome shotgun (WGS) entry which is preliminary data.</text>
</comment>
<dbReference type="OrthoDB" id="8421922at2"/>
<protein>
    <recommendedName>
        <fullName evidence="3">AB hydrolase-1 domain-containing protein</fullName>
    </recommendedName>
</protein>
<evidence type="ECO:0000313" key="1">
    <source>
        <dbReference type="EMBL" id="KHS52738.1"/>
    </source>
</evidence>
<dbReference type="RefSeq" id="WP_152609631.1">
    <property type="nucleotide sequence ID" value="NZ_JTJZ01000018.1"/>
</dbReference>
<dbReference type="AlphaFoldDB" id="A0A0B9ATS0"/>
<dbReference type="Gene3D" id="3.40.50.1820">
    <property type="entry name" value="alpha/beta hydrolase"/>
    <property type="match status" value="1"/>
</dbReference>
<dbReference type="InterPro" id="IPR029058">
    <property type="entry name" value="AB_hydrolase_fold"/>
</dbReference>
<dbReference type="Proteomes" id="UP000031488">
    <property type="component" value="Unassembled WGS sequence"/>
</dbReference>
<proteinExistence type="predicted"/>
<dbReference type="SUPFAM" id="SSF53474">
    <property type="entry name" value="alpha/beta-Hydrolases"/>
    <property type="match status" value="1"/>
</dbReference>
<reference evidence="1 2" key="1">
    <citation type="submission" date="2014-11" db="EMBL/GenBank/DDBJ databases">
        <title>Draft Genome Sequence of Brevibacterium linens AE038-8.</title>
        <authorList>
            <person name="Maizel D."/>
            <person name="Utturkar S.M."/>
            <person name="Brown S.D."/>
            <person name="Ferrero M."/>
            <person name="Rosen B.P."/>
        </authorList>
    </citation>
    <scope>NUCLEOTIDE SEQUENCE [LARGE SCALE GENOMIC DNA]</scope>
    <source>
        <strain evidence="1 2">AE038-8</strain>
    </source>
</reference>
<keyword evidence="2" id="KW-1185">Reference proteome</keyword>
<evidence type="ECO:0008006" key="3">
    <source>
        <dbReference type="Google" id="ProtNLM"/>
    </source>
</evidence>
<sequence length="291" mass="31494">MDTAIPLTSLDARGVNAPLIEIEEVGAAGLGASRQQVIVADGYPLDSLLVNKGSQTLVVLFHGATDRSRTVLPRFEWLSTVSALPVSSLYLSDPTLHTDPSLQLSWYTGWKTFNLHEYIASHLAVIAEQLGVTAIILAGSSGGGFACLQVSSYMPGSVAVAFNPQTNIAAYKVGGVGMGPQKYYARTVMPELVPLGVDNLESNPDWILPLEDRLSAIARYRLKRQNRLVIVQNQNEFHFPEHLLPFASSARNAGNSVDEILYEGPNAHVVPPRELLSKEIMHVVSDLPLGA</sequence>
<gene>
    <name evidence="1" type="ORF">AE0388_1721</name>
</gene>
<evidence type="ECO:0000313" key="2">
    <source>
        <dbReference type="Proteomes" id="UP000031488"/>
    </source>
</evidence>
<name>A0A0B9ATS0_BRELN</name>
<accession>A0A0B9ATS0</accession>
<dbReference type="EMBL" id="JTJZ01000018">
    <property type="protein sequence ID" value="KHS52738.1"/>
    <property type="molecule type" value="Genomic_DNA"/>
</dbReference>